<dbReference type="GO" id="GO:0008832">
    <property type="term" value="F:dGTPase activity"/>
    <property type="evidence" value="ECO:0007669"/>
    <property type="project" value="TreeGrafter"/>
</dbReference>
<dbReference type="InterPro" id="IPR023023">
    <property type="entry name" value="dNTPase_2"/>
</dbReference>
<dbReference type="SMART" id="SM00471">
    <property type="entry name" value="HDc"/>
    <property type="match status" value="1"/>
</dbReference>
<accession>A0A845ANA0</accession>
<dbReference type="InterPro" id="IPR006261">
    <property type="entry name" value="dGTPase"/>
</dbReference>
<comment type="caution">
    <text evidence="5">The sequence shown here is derived from an EMBL/GenBank/DDBJ whole genome shotgun (WGS) entry which is preliminary data.</text>
</comment>
<dbReference type="NCBIfam" id="NF002326">
    <property type="entry name" value="PRK01286.1-1"/>
    <property type="match status" value="1"/>
</dbReference>
<gene>
    <name evidence="5" type="ORF">GRI94_07980</name>
</gene>
<dbReference type="AlphaFoldDB" id="A0A845ANA0"/>
<evidence type="ECO:0000259" key="4">
    <source>
        <dbReference type="PROSITE" id="PS51831"/>
    </source>
</evidence>
<dbReference type="PANTHER" id="PTHR11373">
    <property type="entry name" value="DEOXYNUCLEOSIDE TRIPHOSPHATE TRIPHOSPHOHYDROLASE"/>
    <property type="match status" value="1"/>
</dbReference>
<dbReference type="InterPro" id="IPR050135">
    <property type="entry name" value="dGTPase-like"/>
</dbReference>
<dbReference type="PANTHER" id="PTHR11373:SF43">
    <property type="entry name" value="DEOXYGUANOSINETRIPHOSPHATE TRIPHOSPHOHYDROLASE-LIKE PROTEIN"/>
    <property type="match status" value="1"/>
</dbReference>
<evidence type="ECO:0000256" key="3">
    <source>
        <dbReference type="SAM" id="MobiDB-lite"/>
    </source>
</evidence>
<dbReference type="InterPro" id="IPR003607">
    <property type="entry name" value="HD/PDEase_dom"/>
</dbReference>
<dbReference type="InterPro" id="IPR026875">
    <property type="entry name" value="PHydrolase_assoc_dom"/>
</dbReference>
<keyword evidence="6" id="KW-1185">Reference proteome</keyword>
<organism evidence="5 6">
    <name type="scientific">Parerythrobacter jejuensis</name>
    <dbReference type="NCBI Taxonomy" id="795812"/>
    <lineage>
        <taxon>Bacteria</taxon>
        <taxon>Pseudomonadati</taxon>
        <taxon>Pseudomonadota</taxon>
        <taxon>Alphaproteobacteria</taxon>
        <taxon>Sphingomonadales</taxon>
        <taxon>Erythrobacteraceae</taxon>
        <taxon>Parerythrobacter</taxon>
    </lineage>
</organism>
<name>A0A845ANA0_9SPHN</name>
<dbReference type="GO" id="GO:0006203">
    <property type="term" value="P:dGTP catabolic process"/>
    <property type="evidence" value="ECO:0007669"/>
    <property type="project" value="TreeGrafter"/>
</dbReference>
<comment type="similarity">
    <text evidence="2">Belongs to the dGTPase family. Type 2 subfamily.</text>
</comment>
<dbReference type="HAMAP" id="MF_01212">
    <property type="entry name" value="dGTPase_type2"/>
    <property type="match status" value="1"/>
</dbReference>
<reference evidence="5 6" key="1">
    <citation type="submission" date="2019-12" db="EMBL/GenBank/DDBJ databases">
        <title>Genomic-based taxomic classification of the family Erythrobacteraceae.</title>
        <authorList>
            <person name="Xu L."/>
        </authorList>
    </citation>
    <scope>NUCLEOTIDE SEQUENCE [LARGE SCALE GENOMIC DNA]</scope>
    <source>
        <strain evidence="5 6">JCM 16677</strain>
    </source>
</reference>
<dbReference type="Gene3D" id="1.10.3210.10">
    <property type="entry name" value="Hypothetical protein af1432"/>
    <property type="match status" value="1"/>
</dbReference>
<protein>
    <recommendedName>
        <fullName evidence="2">Deoxyguanosinetriphosphate triphosphohydrolase-like protein</fullName>
    </recommendedName>
</protein>
<keyword evidence="1 2" id="KW-0378">Hydrolase</keyword>
<dbReference type="PROSITE" id="PS51831">
    <property type="entry name" value="HD"/>
    <property type="match status" value="1"/>
</dbReference>
<evidence type="ECO:0000256" key="2">
    <source>
        <dbReference type="HAMAP-Rule" id="MF_01212"/>
    </source>
</evidence>
<dbReference type="Proteomes" id="UP000446786">
    <property type="component" value="Unassembled WGS sequence"/>
</dbReference>
<evidence type="ECO:0000313" key="6">
    <source>
        <dbReference type="Proteomes" id="UP000446786"/>
    </source>
</evidence>
<dbReference type="InterPro" id="IPR006674">
    <property type="entry name" value="HD_domain"/>
</dbReference>
<evidence type="ECO:0000313" key="5">
    <source>
        <dbReference type="EMBL" id="MXP31760.1"/>
    </source>
</evidence>
<dbReference type="NCBIfam" id="TIGR01353">
    <property type="entry name" value="dGTP_triPase"/>
    <property type="match status" value="1"/>
</dbReference>
<dbReference type="CDD" id="cd00077">
    <property type="entry name" value="HDc"/>
    <property type="match status" value="1"/>
</dbReference>
<dbReference type="EMBL" id="WTYE01000001">
    <property type="protein sequence ID" value="MXP31760.1"/>
    <property type="molecule type" value="Genomic_DNA"/>
</dbReference>
<dbReference type="OrthoDB" id="9803619at2"/>
<dbReference type="Pfam" id="PF13286">
    <property type="entry name" value="HD_assoc"/>
    <property type="match status" value="1"/>
</dbReference>
<proteinExistence type="inferred from homology"/>
<feature type="region of interest" description="Disordered" evidence="3">
    <location>
        <begin position="1"/>
        <end position="31"/>
    </location>
</feature>
<feature type="domain" description="HD" evidence="4">
    <location>
        <begin position="66"/>
        <end position="201"/>
    </location>
</feature>
<sequence>MTRSPLASDPDASRGREFTQPGCETRGPRSAFQRDRDRIIHSIAFRRLRSKTQVFVAPDGDHYRTRLTHSLEVAQIGRVIARALGLDEDLTEALCLAHDIGHPPFGHAGEKALHDATERHGGFDHNAQTLRTLMRLECPYPTHDGLNLSWEVLEGLAKHNGPIKEPHWALQELDEQFPLDLPQWSSLEAQIAAVADDIAYDNHDIDDGLRAGFLKLDDLLTLDFVADQWREVEQRFPDAPQDRLLRELVRGQIGLMVNDVIGHTRATTEGLTSPDEVRGAGRMLGGFSPAMLEQERTLKAFMYERLYFHEQQMEAAQNARSVVARLYAAYEQDPSLMGEEWRGGLPESQPRRSRHIADFIAGMTDRFAMEQFRRIYGKVPSGLSHV</sequence>
<dbReference type="SUPFAM" id="SSF109604">
    <property type="entry name" value="HD-domain/PDEase-like"/>
    <property type="match status" value="1"/>
</dbReference>
<dbReference type="Pfam" id="PF01966">
    <property type="entry name" value="HD"/>
    <property type="match status" value="1"/>
</dbReference>
<dbReference type="RefSeq" id="WP_160779171.1">
    <property type="nucleotide sequence ID" value="NZ_BAAAZF010000001.1"/>
</dbReference>
<evidence type="ECO:0000256" key="1">
    <source>
        <dbReference type="ARBA" id="ARBA00022801"/>
    </source>
</evidence>